<accession>A0A0V1I305</accession>
<reference evidence="2 3" key="1">
    <citation type="submission" date="2015-01" db="EMBL/GenBank/DDBJ databases">
        <title>Evolution of Trichinella species and genotypes.</title>
        <authorList>
            <person name="Korhonen P.K."/>
            <person name="Edoardo P."/>
            <person name="Giuseppe L.R."/>
            <person name="Gasser R.B."/>
        </authorList>
    </citation>
    <scope>NUCLEOTIDE SEQUENCE [LARGE SCALE GENOMIC DNA]</scope>
    <source>
        <strain evidence="2">ISS1029</strain>
    </source>
</reference>
<feature type="domain" description="BTB" evidence="1">
    <location>
        <begin position="48"/>
        <end position="116"/>
    </location>
</feature>
<dbReference type="CDD" id="cd18369">
    <property type="entry name" value="BTB_POZ_KCTD10-like_BACURD"/>
    <property type="match status" value="1"/>
</dbReference>
<name>A0A0V1I305_9BILA</name>
<sequence length="683" mass="77088">MTFRTTKQILHTRSFGFPVAMDGNCQDKPVENGGSEVKPAKIVGSASRYVKLNVGGWLYYTTIGTLTKEDSMLRAMFSGRMDVLTDQDGWVLIDRCGKNFDVILNYLRDGSVALPACNAFVEQIMAEATYYCLQGLVRICQNWFESCQWSEEEVKTCRVPIICAASEEKILLQSTSRPAIKLLLNRHNNKYSYTPTSDDNLLKNLELFDKLALRFNERVLFIKDVSAANEVCSWTFFGYGQKVAEVCCTSIVYAPDRKQTKVEFPEARIYEEAMNALLYENVAPTPARCADAGSPSVAVCQHCLSNVFNDEVKTRQVHWKTPTDDYLQYFLGKITCCRRIIIQTVMDEITINSLENPNLNKIVESFKNDLDISHPKYSAKYLQGCKEVKTTRIIGPPSRYVKLNVGGCLYYTTIGTLTKEESMLRLMFSGKVDVLTDEDGWILIDRSGKYFDDVLNFLRDGKVALPACKIYVQQLLIEASHYSLNGLMRFCQSWLDSLHLSEEVVKTCRISLVNSSEEKLSLQYVRRPVIKLTVNRKHQKYSYCANAATDANLLKNLELFDKLALRFKDRILFIKDVGSSNEICSWSFYTSSQKEVQVSCTTASGSSHALALDKRQTLVEFPEARIYEEAMNTLLRENVPTAPCTDAGSPLVTICQHCLTSIPGDEVTHDKASNSLKIVHGPP</sequence>
<evidence type="ECO:0000259" key="1">
    <source>
        <dbReference type="PROSITE" id="PS50097"/>
    </source>
</evidence>
<keyword evidence="3" id="KW-1185">Reference proteome</keyword>
<dbReference type="Proteomes" id="UP000055024">
    <property type="component" value="Unassembled WGS sequence"/>
</dbReference>
<dbReference type="PANTHER" id="PTHR11145">
    <property type="entry name" value="BTB/POZ DOMAIN-CONTAINING ADAPTER FOR CUL3-MEDIATED RHOA DEGRADATION PROTEIN FAMILY MEMBER"/>
    <property type="match status" value="1"/>
</dbReference>
<feature type="domain" description="BTB" evidence="1">
    <location>
        <begin position="399"/>
        <end position="467"/>
    </location>
</feature>
<dbReference type="PROSITE" id="PS50097">
    <property type="entry name" value="BTB"/>
    <property type="match status" value="2"/>
</dbReference>
<dbReference type="InterPro" id="IPR045068">
    <property type="entry name" value="BACURD1-3"/>
</dbReference>
<evidence type="ECO:0000313" key="2">
    <source>
        <dbReference type="EMBL" id="KRZ17288.1"/>
    </source>
</evidence>
<comment type="caution">
    <text evidence="2">The sequence shown here is derived from an EMBL/GenBank/DDBJ whole genome shotgun (WGS) entry which is preliminary data.</text>
</comment>
<dbReference type="SUPFAM" id="SSF54695">
    <property type="entry name" value="POZ domain"/>
    <property type="match status" value="2"/>
</dbReference>
<protein>
    <submittedName>
        <fullName evidence="2">BTB/POZ domain-containing adapter for CUL3-mediated RhoA degradation protein 3</fullName>
    </submittedName>
</protein>
<organism evidence="2 3">
    <name type="scientific">Trichinella zimbabwensis</name>
    <dbReference type="NCBI Taxonomy" id="268475"/>
    <lineage>
        <taxon>Eukaryota</taxon>
        <taxon>Metazoa</taxon>
        <taxon>Ecdysozoa</taxon>
        <taxon>Nematoda</taxon>
        <taxon>Enoplea</taxon>
        <taxon>Dorylaimia</taxon>
        <taxon>Trichinellida</taxon>
        <taxon>Trichinellidae</taxon>
        <taxon>Trichinella</taxon>
    </lineage>
</organism>
<dbReference type="Gene3D" id="3.30.710.10">
    <property type="entry name" value="Potassium Channel Kv1.1, Chain A"/>
    <property type="match status" value="2"/>
</dbReference>
<dbReference type="OrthoDB" id="2333377at2759"/>
<dbReference type="FunFam" id="3.30.710.10:FF:000046">
    <property type="entry name" value="BTB/POZ domain-containing protein KCTD7 isoform X1"/>
    <property type="match status" value="1"/>
</dbReference>
<gene>
    <name evidence="2" type="primary">KCTD10</name>
    <name evidence="2" type="ORF">T11_7494</name>
</gene>
<dbReference type="InterPro" id="IPR000210">
    <property type="entry name" value="BTB/POZ_dom"/>
</dbReference>
<proteinExistence type="predicted"/>
<dbReference type="PANTHER" id="PTHR11145:SF8">
    <property type="entry name" value="RE57120P"/>
    <property type="match status" value="1"/>
</dbReference>
<dbReference type="STRING" id="268475.A0A0V1I305"/>
<dbReference type="InterPro" id="IPR011333">
    <property type="entry name" value="SKP1/BTB/POZ_sf"/>
</dbReference>
<dbReference type="InterPro" id="IPR003131">
    <property type="entry name" value="T1-type_BTB"/>
</dbReference>
<dbReference type="AlphaFoldDB" id="A0A0V1I305"/>
<dbReference type="Pfam" id="PF02214">
    <property type="entry name" value="BTB_2"/>
    <property type="match status" value="2"/>
</dbReference>
<dbReference type="GO" id="GO:0051260">
    <property type="term" value="P:protein homooligomerization"/>
    <property type="evidence" value="ECO:0007669"/>
    <property type="project" value="InterPro"/>
</dbReference>
<evidence type="ECO:0000313" key="3">
    <source>
        <dbReference type="Proteomes" id="UP000055024"/>
    </source>
</evidence>
<dbReference type="SMART" id="SM00225">
    <property type="entry name" value="BTB"/>
    <property type="match status" value="2"/>
</dbReference>
<dbReference type="EMBL" id="JYDP01000007">
    <property type="protein sequence ID" value="KRZ17288.1"/>
    <property type="molecule type" value="Genomic_DNA"/>
</dbReference>